<feature type="compositionally biased region" description="Basic and acidic residues" evidence="2">
    <location>
        <begin position="46"/>
        <end position="56"/>
    </location>
</feature>
<dbReference type="AlphaFoldDB" id="A0A9X2HHK5"/>
<keyword evidence="1" id="KW-0175">Coiled coil</keyword>
<accession>A0A9X2HHK5</accession>
<evidence type="ECO:0000313" key="4">
    <source>
        <dbReference type="Proteomes" id="UP001139502"/>
    </source>
</evidence>
<evidence type="ECO:0000256" key="2">
    <source>
        <dbReference type="SAM" id="MobiDB-lite"/>
    </source>
</evidence>
<feature type="compositionally biased region" description="Polar residues" evidence="2">
    <location>
        <begin position="57"/>
        <end position="68"/>
    </location>
</feature>
<sequence>MTTSLRTCLTCSTSLPVGAPARQIYCSKTCRNRADNRRRRGQPMPDRPRTADEDQQRSTQLLSTGRENQQLRRLTSRLHHTRRKYQRRAEHAEERIEVARRTVDEIEARAAEQKREQDAKLSAAEAQLGQAADRIRELESQVGNQQKLRQQMAGADTYARQAAEALRSEQTRIRKIVRDWDYLARKYFRNRKPETFDAHDRSILTTWQRFRKDVAADDRKKAPRK</sequence>
<dbReference type="EMBL" id="JANAFB010000014">
    <property type="protein sequence ID" value="MCP3425836.1"/>
    <property type="molecule type" value="Genomic_DNA"/>
</dbReference>
<organism evidence="3 4">
    <name type="scientific">Rothia santali</name>
    <dbReference type="NCBI Taxonomy" id="2949643"/>
    <lineage>
        <taxon>Bacteria</taxon>
        <taxon>Bacillati</taxon>
        <taxon>Actinomycetota</taxon>
        <taxon>Actinomycetes</taxon>
        <taxon>Micrococcales</taxon>
        <taxon>Micrococcaceae</taxon>
        <taxon>Rothia</taxon>
    </lineage>
</organism>
<comment type="caution">
    <text evidence="3">The sequence shown here is derived from an EMBL/GenBank/DDBJ whole genome shotgun (WGS) entry which is preliminary data.</text>
</comment>
<feature type="coiled-coil region" evidence="1">
    <location>
        <begin position="82"/>
        <end position="148"/>
    </location>
</feature>
<feature type="region of interest" description="Disordered" evidence="2">
    <location>
        <begin position="35"/>
        <end position="69"/>
    </location>
</feature>
<dbReference type="RefSeq" id="WP_254166225.1">
    <property type="nucleotide sequence ID" value="NZ_JANAFB010000014.1"/>
</dbReference>
<keyword evidence="4" id="KW-1185">Reference proteome</keyword>
<protein>
    <submittedName>
        <fullName evidence="3">Uncharacterized protein</fullName>
    </submittedName>
</protein>
<reference evidence="3" key="1">
    <citation type="submission" date="2022-06" db="EMBL/GenBank/DDBJ databases">
        <title>Rothia sp. isolated from sandalwood seedling.</title>
        <authorList>
            <person name="Tuikhar N."/>
            <person name="Kirdat K."/>
            <person name="Thorat V."/>
            <person name="Swetha P."/>
            <person name="Padma S."/>
            <person name="Sundararaj R."/>
            <person name="Yadav A."/>
        </authorList>
    </citation>
    <scope>NUCLEOTIDE SEQUENCE</scope>
    <source>
        <strain evidence="3">AR01</strain>
    </source>
</reference>
<name>A0A9X2HHK5_9MICC</name>
<proteinExistence type="predicted"/>
<dbReference type="Proteomes" id="UP001139502">
    <property type="component" value="Unassembled WGS sequence"/>
</dbReference>
<gene>
    <name evidence="3" type="ORF">NBM05_07400</name>
</gene>
<evidence type="ECO:0000256" key="1">
    <source>
        <dbReference type="SAM" id="Coils"/>
    </source>
</evidence>
<evidence type="ECO:0000313" key="3">
    <source>
        <dbReference type="EMBL" id="MCP3425836.1"/>
    </source>
</evidence>